<keyword evidence="4" id="KW-0963">Cytoplasm</keyword>
<evidence type="ECO:0000256" key="9">
    <source>
        <dbReference type="ARBA" id="ARBA00022776"/>
    </source>
</evidence>
<dbReference type="GO" id="GO:0005524">
    <property type="term" value="F:ATP binding"/>
    <property type="evidence" value="ECO:0007669"/>
    <property type="project" value="UniProtKB-KW"/>
</dbReference>
<keyword evidence="10" id="KW-0067">ATP-binding</keyword>
<evidence type="ECO:0000256" key="10">
    <source>
        <dbReference type="ARBA" id="ARBA00022840"/>
    </source>
</evidence>
<comment type="caution">
    <text evidence="20">The sequence shown here is derived from an EMBL/GenBank/DDBJ whole genome shotgun (WGS) entry which is preliminary data.</text>
</comment>
<dbReference type="GO" id="GO:0005634">
    <property type="term" value="C:nucleus"/>
    <property type="evidence" value="ECO:0007669"/>
    <property type="project" value="UniProtKB-SubCell"/>
</dbReference>
<evidence type="ECO:0000256" key="1">
    <source>
        <dbReference type="ARBA" id="ARBA00004123"/>
    </source>
</evidence>
<comment type="subcellular location">
    <subcellularLocation>
        <location evidence="2">Cytoplasm</location>
    </subcellularLocation>
    <subcellularLocation>
        <location evidence="1 16">Nucleus</location>
    </subcellularLocation>
</comment>
<evidence type="ECO:0000256" key="17">
    <source>
        <dbReference type="SAM" id="MobiDB-lite"/>
    </source>
</evidence>
<dbReference type="PANTHER" id="PTHR10763">
    <property type="entry name" value="CELL DIVISION CONTROL PROTEIN 6-RELATED"/>
    <property type="match status" value="1"/>
</dbReference>
<comment type="subunit">
    <text evidence="15">Interacts with PCNA, ORC1, cyclin-CDK. Interacts with HUWE1. Interacts with ANKRD17. Interacts with GRWD1; origin binding of GRWD1 is dependent on CDC6. Interacts with CDT1; are mutually dependent on one another for loading MCM complexes onto chromatin. Interacts with TTC4. Interacts (via Cy motif) with CCNF; the interaction takes place during G2 and M phase. Interacts with CDH1.</text>
</comment>
<dbReference type="SMART" id="SM00382">
    <property type="entry name" value="AAA"/>
    <property type="match status" value="1"/>
</dbReference>
<evidence type="ECO:0000256" key="8">
    <source>
        <dbReference type="ARBA" id="ARBA00022741"/>
    </source>
</evidence>
<dbReference type="GO" id="GO:0051301">
    <property type="term" value="P:cell division"/>
    <property type="evidence" value="ECO:0007669"/>
    <property type="project" value="UniProtKB-UniRule"/>
</dbReference>
<feature type="region of interest" description="Disordered" evidence="17">
    <location>
        <begin position="1"/>
        <end position="20"/>
    </location>
</feature>
<evidence type="ECO:0000256" key="12">
    <source>
        <dbReference type="ARBA" id="ARBA00023242"/>
    </source>
</evidence>
<evidence type="ECO:0000256" key="6">
    <source>
        <dbReference type="ARBA" id="ARBA00022618"/>
    </source>
</evidence>
<dbReference type="CDD" id="cd08768">
    <property type="entry name" value="Cdc6_C"/>
    <property type="match status" value="1"/>
</dbReference>
<dbReference type="Gene3D" id="1.10.8.60">
    <property type="match status" value="1"/>
</dbReference>
<keyword evidence="11" id="KW-0832">Ubl conjugation</keyword>
<dbReference type="Pfam" id="PF09079">
    <property type="entry name" value="WHD_Cdc6"/>
    <property type="match status" value="1"/>
</dbReference>
<dbReference type="Pfam" id="PF00004">
    <property type="entry name" value="AAA"/>
    <property type="match status" value="1"/>
</dbReference>
<evidence type="ECO:0000259" key="18">
    <source>
        <dbReference type="SMART" id="SM00382"/>
    </source>
</evidence>
<accession>A0A9D4DKN6</accession>
<dbReference type="AlphaFoldDB" id="A0A9D4DKN6"/>
<dbReference type="InterPro" id="IPR036388">
    <property type="entry name" value="WH-like_DNA-bd_sf"/>
</dbReference>
<comment type="function">
    <text evidence="14 16">Involved in the initiation of DNA replication. Also participates in checkpoint controls that ensure DNA replication is completed before mitosis is initiated.</text>
</comment>
<dbReference type="SUPFAM" id="SSF46785">
    <property type="entry name" value="Winged helix' DNA-binding domain"/>
    <property type="match status" value="1"/>
</dbReference>
<dbReference type="FunFam" id="1.10.8.60:FF:000058">
    <property type="entry name" value="Cell division control protein"/>
    <property type="match status" value="1"/>
</dbReference>
<dbReference type="InterPro" id="IPR036390">
    <property type="entry name" value="WH_DNA-bd_sf"/>
</dbReference>
<dbReference type="Gene3D" id="1.10.10.10">
    <property type="entry name" value="Winged helix-like DNA-binding domain superfamily/Winged helix DNA-binding domain"/>
    <property type="match status" value="1"/>
</dbReference>
<feature type="region of interest" description="Disordered" evidence="17">
    <location>
        <begin position="487"/>
        <end position="508"/>
    </location>
</feature>
<keyword evidence="13" id="KW-0131">Cell cycle</keyword>
<keyword evidence="7" id="KW-0235">DNA replication</keyword>
<feature type="domain" description="AAA+ ATPase" evidence="18">
    <location>
        <begin position="277"/>
        <end position="412"/>
    </location>
</feature>
<dbReference type="FunFam" id="1.10.10.10:FF:000265">
    <property type="entry name" value="Cell division control protein"/>
    <property type="match status" value="1"/>
</dbReference>
<evidence type="ECO:0000313" key="20">
    <source>
        <dbReference type="EMBL" id="KAH3750708.1"/>
    </source>
</evidence>
<keyword evidence="21" id="KW-1185">Reference proteome</keyword>
<dbReference type="InterPro" id="IPR016314">
    <property type="entry name" value="Cdc6/18"/>
</dbReference>
<dbReference type="PIRSF" id="PIRSF001767">
    <property type="entry name" value="Cdc6"/>
    <property type="match status" value="1"/>
</dbReference>
<sequence>MKTHDGITASKNREFNMSVNVQRKLEFQVRKSTKNSCSEEKTQSTRATRRSVRNSKKEQETCANSLDSPPRKRHSDEEDSENQPVPVFHTPSKKSKVKDDLALPQRLEETPTRGSLAKLLAVARLSDSDSQNDDKHSGKDNGLLSPKKSDVGSPVKGLPSPAKGSYSLTSAGVQLRCPLSPIKLASNNIMNAAQSPVKTLLHGRPLLSSPQKSPRKSLVAALSPKKSPSLKISRPNCEAYHQAKQVFHTAKPERLIGRDTEMTEIRSFLKGHMTKKTAGSLYISGAPGTGKTAVLTHIIDELKGSHSCKSVYLNCMTLDNSATVFGKLYTDITGKNMPTAKERLRAVEKVLTSDGPSVVLILDEIDQLDSKNQEVLYTIFEWPSLPKSRLILVGIANALDLTDRVLPRLQARPNCCPKLLNFAPYTKEQISAILKDRIKDLDEDLMDAVAIQFCARKISAVAGDMRKALDVCRRAVEMVETSVRSQAVLSPPPANGSKSPRKLSPPKVPQKIGVAHINNVLSMVYGSGAAAQQQETIPLQQKLVVCSLLLLLKQGKVKEVTTGKLHDVYCKICKNRQMAAVDQSEFQGAITLLEARGMIGVKKGKETRLNKIALKLDEKELEHTLQDKVLVSTILQEGMPK</sequence>
<evidence type="ECO:0000256" key="4">
    <source>
        <dbReference type="ARBA" id="ARBA00022490"/>
    </source>
</evidence>
<protein>
    <recommendedName>
        <fullName evidence="16">Cell division control protein</fullName>
    </recommendedName>
</protein>
<dbReference type="InterPro" id="IPR050311">
    <property type="entry name" value="ORC1/CDC6"/>
</dbReference>
<feature type="compositionally biased region" description="Basic and acidic residues" evidence="17">
    <location>
        <begin position="97"/>
        <end position="110"/>
    </location>
</feature>
<dbReference type="InterPro" id="IPR003959">
    <property type="entry name" value="ATPase_AAA_core"/>
</dbReference>
<evidence type="ECO:0000256" key="16">
    <source>
        <dbReference type="PIRNR" id="PIRNR001767"/>
    </source>
</evidence>
<dbReference type="EMBL" id="JAIWYP010000010">
    <property type="protein sequence ID" value="KAH3750708.1"/>
    <property type="molecule type" value="Genomic_DNA"/>
</dbReference>
<evidence type="ECO:0000256" key="14">
    <source>
        <dbReference type="ARBA" id="ARBA00056036"/>
    </source>
</evidence>
<dbReference type="InterPro" id="IPR027417">
    <property type="entry name" value="P-loop_NTPase"/>
</dbReference>
<evidence type="ECO:0000256" key="11">
    <source>
        <dbReference type="ARBA" id="ARBA00022843"/>
    </source>
</evidence>
<dbReference type="GO" id="GO:0005737">
    <property type="term" value="C:cytoplasm"/>
    <property type="evidence" value="ECO:0007669"/>
    <property type="project" value="UniProtKB-SubCell"/>
</dbReference>
<dbReference type="FunFam" id="3.40.50.300:FF:000547">
    <property type="entry name" value="Cell division control protein"/>
    <property type="match status" value="1"/>
</dbReference>
<dbReference type="SMART" id="SM01074">
    <property type="entry name" value="Cdc6_C"/>
    <property type="match status" value="1"/>
</dbReference>
<comment type="similarity">
    <text evidence="3 16">Belongs to the CDC6/cdc18 family.</text>
</comment>
<evidence type="ECO:0000256" key="15">
    <source>
        <dbReference type="ARBA" id="ARBA00062730"/>
    </source>
</evidence>
<keyword evidence="5" id="KW-0597">Phosphoprotein</keyword>
<keyword evidence="8" id="KW-0547">Nucleotide-binding</keyword>
<reference evidence="20" key="2">
    <citation type="submission" date="2020-11" db="EMBL/GenBank/DDBJ databases">
        <authorList>
            <person name="McCartney M.A."/>
            <person name="Auch B."/>
            <person name="Kono T."/>
            <person name="Mallez S."/>
            <person name="Becker A."/>
            <person name="Gohl D.M."/>
            <person name="Silverstein K.A.T."/>
            <person name="Koren S."/>
            <person name="Bechman K.B."/>
            <person name="Herman A."/>
            <person name="Abrahante J.E."/>
            <person name="Garbe J."/>
        </authorList>
    </citation>
    <scope>NUCLEOTIDE SEQUENCE</scope>
    <source>
        <strain evidence="20">Duluth1</strain>
        <tissue evidence="20">Whole animal</tissue>
    </source>
</reference>
<dbReference type="Proteomes" id="UP000828390">
    <property type="component" value="Unassembled WGS sequence"/>
</dbReference>
<evidence type="ECO:0000256" key="7">
    <source>
        <dbReference type="ARBA" id="ARBA00022705"/>
    </source>
</evidence>
<feature type="region of interest" description="Disordered" evidence="17">
    <location>
        <begin position="125"/>
        <end position="166"/>
    </location>
</feature>
<dbReference type="SUPFAM" id="SSF52540">
    <property type="entry name" value="P-loop containing nucleoside triphosphate hydrolases"/>
    <property type="match status" value="1"/>
</dbReference>
<dbReference type="Pfam" id="PF22606">
    <property type="entry name" value="Cdc6-ORC-like_ATPase_lid"/>
    <property type="match status" value="1"/>
</dbReference>
<evidence type="ECO:0000256" key="3">
    <source>
        <dbReference type="ARBA" id="ARBA00006184"/>
    </source>
</evidence>
<dbReference type="PANTHER" id="PTHR10763:SF26">
    <property type="entry name" value="CELL DIVISION CONTROL PROTEIN 6 HOMOLOG"/>
    <property type="match status" value="1"/>
</dbReference>
<organism evidence="20 21">
    <name type="scientific">Dreissena polymorpha</name>
    <name type="common">Zebra mussel</name>
    <name type="synonym">Mytilus polymorpha</name>
    <dbReference type="NCBI Taxonomy" id="45954"/>
    <lineage>
        <taxon>Eukaryota</taxon>
        <taxon>Metazoa</taxon>
        <taxon>Spiralia</taxon>
        <taxon>Lophotrochozoa</taxon>
        <taxon>Mollusca</taxon>
        <taxon>Bivalvia</taxon>
        <taxon>Autobranchia</taxon>
        <taxon>Heteroconchia</taxon>
        <taxon>Euheterodonta</taxon>
        <taxon>Imparidentia</taxon>
        <taxon>Neoheterodontei</taxon>
        <taxon>Myida</taxon>
        <taxon>Dreissenoidea</taxon>
        <taxon>Dreissenidae</taxon>
        <taxon>Dreissena</taxon>
    </lineage>
</organism>
<dbReference type="Gene3D" id="3.40.50.300">
    <property type="entry name" value="P-loop containing nucleotide triphosphate hydrolases"/>
    <property type="match status" value="1"/>
</dbReference>
<dbReference type="GO" id="GO:0006270">
    <property type="term" value="P:DNA replication initiation"/>
    <property type="evidence" value="ECO:0007669"/>
    <property type="project" value="UniProtKB-UniRule"/>
</dbReference>
<keyword evidence="6" id="KW-0132">Cell division</keyword>
<evidence type="ECO:0000259" key="19">
    <source>
        <dbReference type="SMART" id="SM01074"/>
    </source>
</evidence>
<dbReference type="GO" id="GO:0033314">
    <property type="term" value="P:mitotic DNA replication checkpoint signaling"/>
    <property type="evidence" value="ECO:0007669"/>
    <property type="project" value="TreeGrafter"/>
</dbReference>
<feature type="domain" description="Cdc6 C-terminal" evidence="19">
    <location>
        <begin position="545"/>
        <end position="625"/>
    </location>
</feature>
<keyword evidence="12 16" id="KW-0539">Nucleus</keyword>
<evidence type="ECO:0000256" key="13">
    <source>
        <dbReference type="ARBA" id="ARBA00023306"/>
    </source>
</evidence>
<proteinExistence type="inferred from homology"/>
<evidence type="ECO:0000256" key="2">
    <source>
        <dbReference type="ARBA" id="ARBA00004496"/>
    </source>
</evidence>
<dbReference type="InterPro" id="IPR054425">
    <property type="entry name" value="Cdc6_ORC1-like_ATPase_lid"/>
</dbReference>
<evidence type="ECO:0000256" key="5">
    <source>
        <dbReference type="ARBA" id="ARBA00022553"/>
    </source>
</evidence>
<feature type="region of interest" description="Disordered" evidence="17">
    <location>
        <begin position="26"/>
        <end position="110"/>
    </location>
</feature>
<dbReference type="InterPro" id="IPR003593">
    <property type="entry name" value="AAA+_ATPase"/>
</dbReference>
<dbReference type="CDD" id="cd00009">
    <property type="entry name" value="AAA"/>
    <property type="match status" value="1"/>
</dbReference>
<evidence type="ECO:0000313" key="21">
    <source>
        <dbReference type="Proteomes" id="UP000828390"/>
    </source>
</evidence>
<gene>
    <name evidence="20" type="ORF">DPMN_185239</name>
</gene>
<dbReference type="InterPro" id="IPR015163">
    <property type="entry name" value="Cdc6_C"/>
</dbReference>
<keyword evidence="9" id="KW-0498">Mitosis</keyword>
<dbReference type="GO" id="GO:0003688">
    <property type="term" value="F:DNA replication origin binding"/>
    <property type="evidence" value="ECO:0007669"/>
    <property type="project" value="TreeGrafter"/>
</dbReference>
<reference evidence="20" key="1">
    <citation type="journal article" date="2019" name="bioRxiv">
        <title>The Genome of the Zebra Mussel, Dreissena polymorpha: A Resource for Invasive Species Research.</title>
        <authorList>
            <person name="McCartney M.A."/>
            <person name="Auch B."/>
            <person name="Kono T."/>
            <person name="Mallez S."/>
            <person name="Zhang Y."/>
            <person name="Obille A."/>
            <person name="Becker A."/>
            <person name="Abrahante J.E."/>
            <person name="Garbe J."/>
            <person name="Badalamenti J.P."/>
            <person name="Herman A."/>
            <person name="Mangelson H."/>
            <person name="Liachko I."/>
            <person name="Sullivan S."/>
            <person name="Sone E.D."/>
            <person name="Koren S."/>
            <person name="Silverstein K.A.T."/>
            <person name="Beckman K.B."/>
            <person name="Gohl D.M."/>
        </authorList>
    </citation>
    <scope>NUCLEOTIDE SEQUENCE</scope>
    <source>
        <strain evidence="20">Duluth1</strain>
        <tissue evidence="20">Whole animal</tissue>
    </source>
</reference>
<name>A0A9D4DKN6_DREPO</name>
<dbReference type="GO" id="GO:0005819">
    <property type="term" value="C:spindle"/>
    <property type="evidence" value="ECO:0007669"/>
    <property type="project" value="UniProtKB-ARBA"/>
</dbReference>